<keyword evidence="4" id="KW-0547">Nucleotide-binding</keyword>
<dbReference type="InterPro" id="IPR031636">
    <property type="entry name" value="PknG_TPR"/>
</dbReference>
<dbReference type="PANTHER" id="PTHR24363">
    <property type="entry name" value="SERINE/THREONINE PROTEIN KINASE"/>
    <property type="match status" value="1"/>
</dbReference>
<dbReference type="PROSITE" id="PS50011">
    <property type="entry name" value="PROTEIN_KINASE_DOM"/>
    <property type="match status" value="1"/>
</dbReference>
<feature type="compositionally biased region" description="Low complexity" evidence="9">
    <location>
        <begin position="38"/>
        <end position="50"/>
    </location>
</feature>
<dbReference type="RefSeq" id="WP_004601270.1">
    <property type="nucleotide sequence ID" value="NZ_HF541867.1"/>
</dbReference>
<dbReference type="FunFam" id="1.10.510.10:FF:000306">
    <property type="entry name" value="Serine/threonine protein kinase"/>
    <property type="match status" value="1"/>
</dbReference>
<evidence type="ECO:0000256" key="8">
    <source>
        <dbReference type="ARBA" id="ARBA00048679"/>
    </source>
</evidence>
<dbReference type="EC" id="2.7.11.1" evidence="1"/>
<name>I7KJU6_9CORY</name>
<dbReference type="PROSITE" id="PS00108">
    <property type="entry name" value="PROTEIN_KINASE_ST"/>
    <property type="match status" value="1"/>
</dbReference>
<dbReference type="Gene3D" id="3.30.200.20">
    <property type="entry name" value="Phosphorylase Kinase, domain 1"/>
    <property type="match status" value="1"/>
</dbReference>
<accession>I7KJU6</accession>
<dbReference type="eggNOG" id="COG0515">
    <property type="taxonomic scope" value="Bacteria"/>
</dbReference>
<dbReference type="InterPro" id="IPR011009">
    <property type="entry name" value="Kinase-like_dom_sf"/>
</dbReference>
<dbReference type="Proteomes" id="UP000006078">
    <property type="component" value="Unassembled WGS sequence"/>
</dbReference>
<feature type="compositionally biased region" description="Basic and acidic residues" evidence="9">
    <location>
        <begin position="11"/>
        <end position="28"/>
    </location>
</feature>
<reference evidence="12 13" key="2">
    <citation type="submission" date="2012-08" db="EMBL/GenBank/DDBJ databases">
        <title>The Genome Sequence of Turicella otitidis ATCC 51513.</title>
        <authorList>
            <consortium name="The Broad Institute Genome Sequencing Platform"/>
            <person name="Earl A."/>
            <person name="Ward D."/>
            <person name="Feldgarden M."/>
            <person name="Gevers D."/>
            <person name="Huys G."/>
            <person name="Walker B."/>
            <person name="Young S.K."/>
            <person name="Zeng Q."/>
            <person name="Gargeya S."/>
            <person name="Fitzgerald M."/>
            <person name="Haas B."/>
            <person name="Abouelleil A."/>
            <person name="Alvarado L."/>
            <person name="Arachchi H.M."/>
            <person name="Berlin A.M."/>
            <person name="Chapman S.B."/>
            <person name="Goldberg J."/>
            <person name="Griggs A."/>
            <person name="Gujja S."/>
            <person name="Hansen M."/>
            <person name="Howarth C."/>
            <person name="Imamovic A."/>
            <person name="Larimer J."/>
            <person name="McCowen C."/>
            <person name="Montmayeur A."/>
            <person name="Murphy C."/>
            <person name="Neiman D."/>
            <person name="Pearson M."/>
            <person name="Priest M."/>
            <person name="Roberts A."/>
            <person name="Saif S."/>
            <person name="Shea T."/>
            <person name="Sisk P."/>
            <person name="Sykes S."/>
            <person name="Wortman J."/>
            <person name="Nusbaum C."/>
            <person name="Birren B."/>
        </authorList>
    </citation>
    <scope>NUCLEOTIDE SEQUENCE [LARGE SCALE GENOMIC DNA]</scope>
    <source>
        <strain evidence="12 13">ATCC 51513</strain>
    </source>
</reference>
<evidence type="ECO:0000256" key="5">
    <source>
        <dbReference type="ARBA" id="ARBA00022777"/>
    </source>
</evidence>
<dbReference type="PANTHER" id="PTHR24363:SF0">
    <property type="entry name" value="SERINE_THREONINE KINASE LIKE DOMAIN CONTAINING 1"/>
    <property type="match status" value="1"/>
</dbReference>
<dbReference type="GO" id="GO:0005524">
    <property type="term" value="F:ATP binding"/>
    <property type="evidence" value="ECO:0007669"/>
    <property type="project" value="UniProtKB-KW"/>
</dbReference>
<evidence type="ECO:0000256" key="6">
    <source>
        <dbReference type="ARBA" id="ARBA00022840"/>
    </source>
</evidence>
<dbReference type="HOGENOM" id="CLU_011707_0_0_11"/>
<evidence type="ECO:0000313" key="12">
    <source>
        <dbReference type="EMBL" id="EJZ81649.1"/>
    </source>
</evidence>
<evidence type="ECO:0000256" key="2">
    <source>
        <dbReference type="ARBA" id="ARBA00022527"/>
    </source>
</evidence>
<dbReference type="EMBL" id="CAJZ01000158">
    <property type="protein sequence ID" value="CCI83845.1"/>
    <property type="molecule type" value="Genomic_DNA"/>
</dbReference>
<evidence type="ECO:0000259" key="10">
    <source>
        <dbReference type="PROSITE" id="PS50011"/>
    </source>
</evidence>
<keyword evidence="6" id="KW-0067">ATP-binding</keyword>
<dbReference type="EMBL" id="AHAE01000067">
    <property type="protein sequence ID" value="EJZ81649.1"/>
    <property type="molecule type" value="Genomic_DNA"/>
</dbReference>
<evidence type="ECO:0000256" key="7">
    <source>
        <dbReference type="ARBA" id="ARBA00047899"/>
    </source>
</evidence>
<dbReference type="CDD" id="cd14014">
    <property type="entry name" value="STKc_PknB_like"/>
    <property type="match status" value="1"/>
</dbReference>
<evidence type="ECO:0000256" key="9">
    <source>
        <dbReference type="SAM" id="MobiDB-lite"/>
    </source>
</evidence>
<organism evidence="11 14">
    <name type="scientific">Corynebacterium otitidis ATCC 51513</name>
    <dbReference type="NCBI Taxonomy" id="883169"/>
    <lineage>
        <taxon>Bacteria</taxon>
        <taxon>Bacillati</taxon>
        <taxon>Actinomycetota</taxon>
        <taxon>Actinomycetes</taxon>
        <taxon>Mycobacteriales</taxon>
        <taxon>Corynebacteriaceae</taxon>
        <taxon>Corynebacterium</taxon>
    </lineage>
</organism>
<dbReference type="Gene3D" id="1.10.510.10">
    <property type="entry name" value="Transferase(Phosphotransferase) domain 1"/>
    <property type="match status" value="1"/>
</dbReference>
<comment type="catalytic activity">
    <reaction evidence="7">
        <text>L-threonyl-[protein] + ATP = O-phospho-L-threonyl-[protein] + ADP + H(+)</text>
        <dbReference type="Rhea" id="RHEA:46608"/>
        <dbReference type="Rhea" id="RHEA-COMP:11060"/>
        <dbReference type="Rhea" id="RHEA-COMP:11605"/>
        <dbReference type="ChEBI" id="CHEBI:15378"/>
        <dbReference type="ChEBI" id="CHEBI:30013"/>
        <dbReference type="ChEBI" id="CHEBI:30616"/>
        <dbReference type="ChEBI" id="CHEBI:61977"/>
        <dbReference type="ChEBI" id="CHEBI:456216"/>
        <dbReference type="EC" id="2.7.11.1"/>
    </reaction>
</comment>
<dbReference type="GO" id="GO:0004674">
    <property type="term" value="F:protein serine/threonine kinase activity"/>
    <property type="evidence" value="ECO:0007669"/>
    <property type="project" value="UniProtKB-KW"/>
</dbReference>
<evidence type="ECO:0000313" key="13">
    <source>
        <dbReference type="Proteomes" id="UP000006078"/>
    </source>
</evidence>
<sequence>MSDRQAKRRDTRPEGPAPRRDEVPRDDEAGLVDQPTQAAAYVPTEATAAVSPGGEEPGSATQAVRFDPFADEEDEDDEPRKARQMPQLTSDSHREAISAFRRGATRTSSRTVAEGMVDLPFIPLVAPADALIDPEAAARRDGVAPPQLKAGDIVAGQYEIIGTIAHGGMGWIYLANDRNVAERLVVLKGMQDNLASHDAQAAAAEREFLADITHPGIVKIFNFVDDPRIEGGFIVMEYVGGPSLRDRMRDQPDGLLPVDVAIAYVLEVLPALDYLHARGVVYNDLKPDNIIVTEDQVKLIDLGAVSGIGSFGYIYGTKGFQAPDIVTEGPSVESDIYTIGRTLAAMTVRLEVEDGAYAPGLPSPSEVPLFNRYLAFYRVIARATHPDPRQRFHSTNELRNQLYGVLREILALRDGRQFPVQHSVFSPQRRTFGTKHMVFRTDQLIDGTDRSARITAPEVVSALPTPLVDRSDPGAGLLSGFSYTEPEEALERLRQASASEEYTRSTEIPLGIVRTLLDLGLTDRARERLAELAEELPHDWRVEWYLGITNLLVDEYPAAQEHFFRVLRTLPGESAPKLALAAVDELVLQDQGHDHDAFLDEQTIRAIAGFNGPVAIPEEAFTDLQEEWGHVMSDPAALRFHAIRLYALVWVTNQQTVSSAFGLARQLLAENHIERAVAALDRVPQASRHHRMAKLTTILQLVSGELTESRIRRAARRLEEIPTNEPRFLQIKTAVLAAGLNFLRDAGVESSASKNKLFDYPFTQTGLRAGIADALRRQARGAQFARHRYALVDMANQVRPVTWF</sequence>
<comment type="catalytic activity">
    <reaction evidence="8">
        <text>L-seryl-[protein] + ATP = O-phospho-L-seryl-[protein] + ADP + H(+)</text>
        <dbReference type="Rhea" id="RHEA:17989"/>
        <dbReference type="Rhea" id="RHEA-COMP:9863"/>
        <dbReference type="Rhea" id="RHEA-COMP:11604"/>
        <dbReference type="ChEBI" id="CHEBI:15378"/>
        <dbReference type="ChEBI" id="CHEBI:29999"/>
        <dbReference type="ChEBI" id="CHEBI:30616"/>
        <dbReference type="ChEBI" id="CHEBI:83421"/>
        <dbReference type="ChEBI" id="CHEBI:456216"/>
        <dbReference type="EC" id="2.7.11.1"/>
    </reaction>
</comment>
<dbReference type="OrthoDB" id="137117at2"/>
<reference evidence="11 14" key="1">
    <citation type="journal article" date="2012" name="J. Bacteriol.">
        <title>Draft Genome Sequence of Turicella otitidis ATCC 51513, Isolated from Middle Ear Fluid from a Child with Otitis Media.</title>
        <authorList>
            <person name="Brinkrolf K."/>
            <person name="Schneider J."/>
            <person name="Knecht M."/>
            <person name="Ruckert C."/>
            <person name="Tauch A."/>
        </authorList>
    </citation>
    <scope>NUCLEOTIDE SEQUENCE [LARGE SCALE GENOMIC DNA]</scope>
    <source>
        <strain evidence="11 14">ATCC 51513</strain>
    </source>
</reference>
<evidence type="ECO:0000313" key="14">
    <source>
        <dbReference type="Proteomes" id="UP000011016"/>
    </source>
</evidence>
<dbReference type="SUPFAM" id="SSF48452">
    <property type="entry name" value="TPR-like"/>
    <property type="match status" value="1"/>
</dbReference>
<protein>
    <recommendedName>
        <fullName evidence="1">non-specific serine/threonine protein kinase</fullName>
        <ecNumber evidence="1">2.7.11.1</ecNumber>
    </recommendedName>
</protein>
<evidence type="ECO:0000256" key="3">
    <source>
        <dbReference type="ARBA" id="ARBA00022679"/>
    </source>
</evidence>
<dbReference type="SMART" id="SM00220">
    <property type="entry name" value="S_TKc"/>
    <property type="match status" value="1"/>
</dbReference>
<keyword evidence="3 11" id="KW-0808">Transferase</keyword>
<dbReference type="AlphaFoldDB" id="I7KJU6"/>
<feature type="compositionally biased region" description="Basic residues" evidence="9">
    <location>
        <begin position="1"/>
        <end position="10"/>
    </location>
</feature>
<feature type="region of interest" description="Disordered" evidence="9">
    <location>
        <begin position="1"/>
        <end position="109"/>
    </location>
</feature>
<dbReference type="PATRIC" id="fig|883169.3.peg.1327"/>
<keyword evidence="13" id="KW-1185">Reference proteome</keyword>
<keyword evidence="2 11" id="KW-0723">Serine/threonine-protein kinase</keyword>
<keyword evidence="5 11" id="KW-0418">Kinase</keyword>
<gene>
    <name evidence="11" type="primary">pknG</name>
    <name evidence="11" type="ORF">BN46_1119</name>
    <name evidence="12" type="ORF">HMPREF9719_01380</name>
</gene>
<dbReference type="Proteomes" id="UP000011016">
    <property type="component" value="Unassembled WGS sequence"/>
</dbReference>
<evidence type="ECO:0000256" key="4">
    <source>
        <dbReference type="ARBA" id="ARBA00022741"/>
    </source>
</evidence>
<evidence type="ECO:0000313" key="11">
    <source>
        <dbReference type="EMBL" id="CCI83845.1"/>
    </source>
</evidence>
<dbReference type="InterPro" id="IPR011990">
    <property type="entry name" value="TPR-like_helical_dom_sf"/>
</dbReference>
<dbReference type="Gene3D" id="1.25.40.10">
    <property type="entry name" value="Tetratricopeptide repeat domain"/>
    <property type="match status" value="2"/>
</dbReference>
<dbReference type="InterPro" id="IPR000719">
    <property type="entry name" value="Prot_kinase_dom"/>
</dbReference>
<comment type="caution">
    <text evidence="11">The sequence shown here is derived from an EMBL/GenBank/DDBJ whole genome shotgun (WGS) entry which is preliminary data.</text>
</comment>
<feature type="domain" description="Protein kinase" evidence="10">
    <location>
        <begin position="158"/>
        <end position="425"/>
    </location>
</feature>
<dbReference type="Pfam" id="PF16918">
    <property type="entry name" value="PknG_TPR"/>
    <property type="match status" value="1"/>
</dbReference>
<dbReference type="SUPFAM" id="SSF56112">
    <property type="entry name" value="Protein kinase-like (PK-like)"/>
    <property type="match status" value="1"/>
</dbReference>
<dbReference type="Pfam" id="PF00069">
    <property type="entry name" value="Pkinase"/>
    <property type="match status" value="1"/>
</dbReference>
<evidence type="ECO:0000256" key="1">
    <source>
        <dbReference type="ARBA" id="ARBA00012513"/>
    </source>
</evidence>
<proteinExistence type="predicted"/>
<dbReference type="STRING" id="29321.AAV33_04605"/>
<dbReference type="InterPro" id="IPR008271">
    <property type="entry name" value="Ser/Thr_kinase_AS"/>
</dbReference>